<protein>
    <submittedName>
        <fullName evidence="2">SSU ribosomal protein S11p (S14e)</fullName>
    </submittedName>
</protein>
<proteinExistence type="predicted"/>
<accession>A0A6J4J2K8</accession>
<feature type="compositionally biased region" description="Basic and acidic residues" evidence="1">
    <location>
        <begin position="68"/>
        <end position="90"/>
    </location>
</feature>
<feature type="compositionally biased region" description="Basic and acidic residues" evidence="1">
    <location>
        <begin position="19"/>
        <end position="37"/>
    </location>
</feature>
<feature type="non-terminal residue" evidence="2">
    <location>
        <position position="1"/>
    </location>
</feature>
<sequence length="136" mass="14872">ATQDSPGRGRGQEGPAPGEEEHLPRPRAHQEHVQQHDRLHHRPDRQRHQLGVGRSRGLQGLAQVDAVRGADGRGELRPQGRRARHEEGRRLRQGPGLGPRDGDPLAAGRGPRGRDDLRRHPAAAQRLPPAEASPGL</sequence>
<gene>
    <name evidence="2" type="ORF">AVDCRST_MAG54-2733</name>
</gene>
<evidence type="ECO:0000313" key="2">
    <source>
        <dbReference type="EMBL" id="CAA9266136.1"/>
    </source>
</evidence>
<reference evidence="2" key="1">
    <citation type="submission" date="2020-02" db="EMBL/GenBank/DDBJ databases">
        <authorList>
            <person name="Meier V. D."/>
        </authorList>
    </citation>
    <scope>NUCLEOTIDE SEQUENCE</scope>
    <source>
        <strain evidence="2">AVDCRST_MAG54</strain>
    </source>
</reference>
<dbReference type="GO" id="GO:0005840">
    <property type="term" value="C:ribosome"/>
    <property type="evidence" value="ECO:0007669"/>
    <property type="project" value="UniProtKB-KW"/>
</dbReference>
<keyword evidence="2" id="KW-0687">Ribonucleoprotein</keyword>
<keyword evidence="2" id="KW-0689">Ribosomal protein</keyword>
<name>A0A6J4J2K8_9PSEU</name>
<organism evidence="2">
    <name type="scientific">uncultured Actinomycetospora sp</name>
    <dbReference type="NCBI Taxonomy" id="1135996"/>
    <lineage>
        <taxon>Bacteria</taxon>
        <taxon>Bacillati</taxon>
        <taxon>Actinomycetota</taxon>
        <taxon>Actinomycetes</taxon>
        <taxon>Pseudonocardiales</taxon>
        <taxon>Pseudonocardiaceae</taxon>
        <taxon>Actinomycetospora</taxon>
        <taxon>environmental samples</taxon>
    </lineage>
</organism>
<feature type="non-terminal residue" evidence="2">
    <location>
        <position position="136"/>
    </location>
</feature>
<dbReference type="AlphaFoldDB" id="A0A6J4J2K8"/>
<feature type="region of interest" description="Disordered" evidence="1">
    <location>
        <begin position="1"/>
        <end position="136"/>
    </location>
</feature>
<evidence type="ECO:0000256" key="1">
    <source>
        <dbReference type="SAM" id="MobiDB-lite"/>
    </source>
</evidence>
<dbReference type="EMBL" id="CADCTH010000349">
    <property type="protein sequence ID" value="CAA9266136.1"/>
    <property type="molecule type" value="Genomic_DNA"/>
</dbReference>